<dbReference type="Proteomes" id="UP000183413">
    <property type="component" value="Unassembled WGS sequence"/>
</dbReference>
<feature type="domain" description="Peptidase M24" evidence="1">
    <location>
        <begin position="167"/>
        <end position="374"/>
    </location>
</feature>
<reference evidence="3 4" key="1">
    <citation type="submission" date="2016-10" db="EMBL/GenBank/DDBJ databases">
        <authorList>
            <person name="de Groot N.N."/>
        </authorList>
    </citation>
    <scope>NUCLEOTIDE SEQUENCE [LARGE SCALE GENOMIC DNA]</scope>
    <source>
        <strain evidence="3 4">DSM 43067</strain>
    </source>
</reference>
<feature type="domain" description="Creatinase N-terminal" evidence="2">
    <location>
        <begin position="25"/>
        <end position="151"/>
    </location>
</feature>
<dbReference type="SUPFAM" id="SSF55920">
    <property type="entry name" value="Creatinase/aminopeptidase"/>
    <property type="match status" value="1"/>
</dbReference>
<dbReference type="InterPro" id="IPR000994">
    <property type="entry name" value="Pept_M24"/>
</dbReference>
<dbReference type="RefSeq" id="WP_075020928.1">
    <property type="nucleotide sequence ID" value="NZ_CP083237.1"/>
</dbReference>
<dbReference type="Gene3D" id="3.90.230.10">
    <property type="entry name" value="Creatinase/methionine aminopeptidase superfamily"/>
    <property type="match status" value="1"/>
</dbReference>
<gene>
    <name evidence="3" type="ORF">SAMN04489713_103639</name>
</gene>
<protein>
    <submittedName>
        <fullName evidence="3">Creatinase/Prolidase N-terminal domain-containing protein</fullName>
    </submittedName>
</protein>
<evidence type="ECO:0000259" key="1">
    <source>
        <dbReference type="Pfam" id="PF00557"/>
    </source>
</evidence>
<name>A0A1I5DJK6_9ACTN</name>
<organism evidence="3 4">
    <name type="scientific">Actinomadura madurae</name>
    <dbReference type="NCBI Taxonomy" id="1993"/>
    <lineage>
        <taxon>Bacteria</taxon>
        <taxon>Bacillati</taxon>
        <taxon>Actinomycetota</taxon>
        <taxon>Actinomycetes</taxon>
        <taxon>Streptosporangiales</taxon>
        <taxon>Thermomonosporaceae</taxon>
        <taxon>Actinomadura</taxon>
    </lineage>
</organism>
<dbReference type="eggNOG" id="COG0006">
    <property type="taxonomic scope" value="Bacteria"/>
</dbReference>
<dbReference type="Pfam" id="PF00557">
    <property type="entry name" value="Peptidase_M24"/>
    <property type="match status" value="1"/>
</dbReference>
<dbReference type="Gene3D" id="3.40.350.10">
    <property type="entry name" value="Creatinase/prolidase N-terminal domain"/>
    <property type="match status" value="1"/>
</dbReference>
<dbReference type="GeneID" id="99651129"/>
<dbReference type="STRING" id="1993.SAMN04489713_103639"/>
<evidence type="ECO:0000313" key="3">
    <source>
        <dbReference type="EMBL" id="SFN99429.1"/>
    </source>
</evidence>
<dbReference type="InterPro" id="IPR029149">
    <property type="entry name" value="Creatin/AminoP/Spt16_N"/>
</dbReference>
<dbReference type="Pfam" id="PF01321">
    <property type="entry name" value="Creatinase_N"/>
    <property type="match status" value="1"/>
</dbReference>
<sequence>MSDTAMQRRDPSFYGGDELHAWKQSRLQDAMAEHGFDALVFTKSEAVRYVTDFYVKGYRPFMDPEYFVVLPAGRAPVVGHTSGSDTYRIQIKSDIADHRKISGVENWAAELSAVLGDYGITHGRIGVDLLPFQVHAGLLERHPSLEVVDATWLWTELTAIKHPIEIEYIREALSLVEIGLYASFEAIRPGVVERDVAVAAESAMRAAGSEMQPFMTVVASGPNASMFERIATERRIRTGEMVVVDMGAVYRGYTGDLGRTVCVGPPAPRQREVYQVAYESIQAAISAVRPGVTCADVDRAAREAIAARGYADYEHKFSTGHQLGWGLHGEPLINRGVDHELRPGMVICLEPRVTLFDEPEIGGAHLEEAVLVTENGHELLSHCRFEEALLN</sequence>
<dbReference type="EMBL" id="FOVH01000003">
    <property type="protein sequence ID" value="SFN99429.1"/>
    <property type="molecule type" value="Genomic_DNA"/>
</dbReference>
<dbReference type="SUPFAM" id="SSF53092">
    <property type="entry name" value="Creatinase/prolidase N-terminal domain"/>
    <property type="match status" value="1"/>
</dbReference>
<proteinExistence type="predicted"/>
<dbReference type="InterPro" id="IPR036005">
    <property type="entry name" value="Creatinase/aminopeptidase-like"/>
</dbReference>
<dbReference type="InterPro" id="IPR050659">
    <property type="entry name" value="Peptidase_M24B"/>
</dbReference>
<evidence type="ECO:0000313" key="4">
    <source>
        <dbReference type="Proteomes" id="UP000183413"/>
    </source>
</evidence>
<evidence type="ECO:0000259" key="2">
    <source>
        <dbReference type="Pfam" id="PF01321"/>
    </source>
</evidence>
<dbReference type="PANTHER" id="PTHR46112">
    <property type="entry name" value="AMINOPEPTIDASE"/>
    <property type="match status" value="1"/>
</dbReference>
<accession>A0A1I5DJK6</accession>
<dbReference type="AlphaFoldDB" id="A0A1I5DJK6"/>
<dbReference type="InParanoid" id="A0A1I5DJK6"/>
<dbReference type="InterPro" id="IPR000587">
    <property type="entry name" value="Creatinase_N"/>
</dbReference>
<keyword evidence="4" id="KW-1185">Reference proteome</keyword>
<dbReference type="PANTHER" id="PTHR46112:SF2">
    <property type="entry name" value="XAA-PRO AMINOPEPTIDASE P-RELATED"/>
    <property type="match status" value="1"/>
</dbReference>